<dbReference type="RefSeq" id="WP_237363787.1">
    <property type="nucleotide sequence ID" value="NZ_CAKLDM010000003.1"/>
</dbReference>
<feature type="transmembrane region" description="Helical" evidence="1">
    <location>
        <begin position="109"/>
        <end position="130"/>
    </location>
</feature>
<protein>
    <submittedName>
        <fullName evidence="2">Uncharacterized protein</fullName>
    </submittedName>
</protein>
<keyword evidence="1" id="KW-0812">Transmembrane</keyword>
<dbReference type="EMBL" id="CAKLDM010000003">
    <property type="protein sequence ID" value="CAH0542932.1"/>
    <property type="molecule type" value="Genomic_DNA"/>
</dbReference>
<sequence length="169" mass="18423">MKIKQIVESILLVATIGGGFLGVESTLRRFALSEHASLNMYIFLILGVALYGYILLAGLRFALNKTNIAPLKRAFLIQIPWISSPYIVYRLAAGFNFCAIAHTDRAGNLLSIFSSGTIFMSSGLGDAFQYGLLNHAPWGIGVNYGAIILFILASRLSRKHQPNTLATSN</sequence>
<reference evidence="2" key="1">
    <citation type="submission" date="2021-11" db="EMBL/GenBank/DDBJ databases">
        <authorList>
            <person name="Rodrigo-Torres L."/>
            <person name="Arahal R. D."/>
            <person name="Lucena T."/>
        </authorList>
    </citation>
    <scope>NUCLEOTIDE SEQUENCE</scope>
    <source>
        <strain evidence="2">CECT 7928</strain>
    </source>
</reference>
<organism evidence="2 3">
    <name type="scientific">Vibrio marisflavi CECT 7928</name>
    <dbReference type="NCBI Taxonomy" id="634439"/>
    <lineage>
        <taxon>Bacteria</taxon>
        <taxon>Pseudomonadati</taxon>
        <taxon>Pseudomonadota</taxon>
        <taxon>Gammaproteobacteria</taxon>
        <taxon>Vibrionales</taxon>
        <taxon>Vibrionaceae</taxon>
        <taxon>Vibrio</taxon>
    </lineage>
</organism>
<keyword evidence="1" id="KW-0472">Membrane</keyword>
<evidence type="ECO:0000256" key="1">
    <source>
        <dbReference type="SAM" id="Phobius"/>
    </source>
</evidence>
<feature type="transmembrane region" description="Helical" evidence="1">
    <location>
        <begin position="41"/>
        <end position="63"/>
    </location>
</feature>
<evidence type="ECO:0000313" key="3">
    <source>
        <dbReference type="Proteomes" id="UP000838748"/>
    </source>
</evidence>
<dbReference type="Proteomes" id="UP000838748">
    <property type="component" value="Unassembled WGS sequence"/>
</dbReference>
<keyword evidence="1" id="KW-1133">Transmembrane helix</keyword>
<proteinExistence type="predicted"/>
<name>A0ABN8E8R8_9VIBR</name>
<gene>
    <name evidence="2" type="ORF">VMF7928_04310</name>
</gene>
<keyword evidence="3" id="KW-1185">Reference proteome</keyword>
<accession>A0ABN8E8R8</accession>
<comment type="caution">
    <text evidence="2">The sequence shown here is derived from an EMBL/GenBank/DDBJ whole genome shotgun (WGS) entry which is preliminary data.</text>
</comment>
<feature type="transmembrane region" description="Helical" evidence="1">
    <location>
        <begin position="136"/>
        <end position="153"/>
    </location>
</feature>
<evidence type="ECO:0000313" key="2">
    <source>
        <dbReference type="EMBL" id="CAH0542932.1"/>
    </source>
</evidence>